<dbReference type="Pfam" id="PF00646">
    <property type="entry name" value="F-box"/>
    <property type="match status" value="1"/>
</dbReference>
<evidence type="ECO:0000313" key="2">
    <source>
        <dbReference type="Proteomes" id="UP000036681"/>
    </source>
</evidence>
<accession>A0A0M3HUF5</accession>
<dbReference type="Gene3D" id="3.80.10.10">
    <property type="entry name" value="Ribonuclease Inhibitor"/>
    <property type="match status" value="1"/>
</dbReference>
<keyword evidence="2" id="KW-1185">Reference proteome</keyword>
<protein>
    <submittedName>
        <fullName evidence="3">F-box domain-containing protein</fullName>
    </submittedName>
</protein>
<proteinExistence type="predicted"/>
<evidence type="ECO:0000259" key="1">
    <source>
        <dbReference type="Pfam" id="PF00646"/>
    </source>
</evidence>
<organism evidence="2 3">
    <name type="scientific">Ascaris lumbricoides</name>
    <name type="common">Giant roundworm</name>
    <dbReference type="NCBI Taxonomy" id="6252"/>
    <lineage>
        <taxon>Eukaryota</taxon>
        <taxon>Metazoa</taxon>
        <taxon>Ecdysozoa</taxon>
        <taxon>Nematoda</taxon>
        <taxon>Chromadorea</taxon>
        <taxon>Rhabditida</taxon>
        <taxon>Spirurina</taxon>
        <taxon>Ascaridomorpha</taxon>
        <taxon>Ascaridoidea</taxon>
        <taxon>Ascarididae</taxon>
        <taxon>Ascaris</taxon>
    </lineage>
</organism>
<evidence type="ECO:0000313" key="3">
    <source>
        <dbReference type="WBParaSite" id="ALUE_0000642201-mRNA-1"/>
    </source>
</evidence>
<dbReference type="SUPFAM" id="SSF81383">
    <property type="entry name" value="F-box domain"/>
    <property type="match status" value="1"/>
</dbReference>
<name>A0A0M3HUF5_ASCLU</name>
<dbReference type="InterPro" id="IPR001810">
    <property type="entry name" value="F-box_dom"/>
</dbReference>
<dbReference type="WBParaSite" id="ALUE_0000642201-mRNA-1">
    <property type="protein sequence ID" value="ALUE_0000642201-mRNA-1"/>
    <property type="gene ID" value="ALUE_0000642201"/>
</dbReference>
<feature type="domain" description="F-box" evidence="1">
    <location>
        <begin position="2"/>
        <end position="34"/>
    </location>
</feature>
<dbReference type="AlphaFoldDB" id="A0A0M3HUF5"/>
<dbReference type="InterPro" id="IPR036047">
    <property type="entry name" value="F-box-like_dom_sf"/>
</dbReference>
<dbReference type="InterPro" id="IPR032675">
    <property type="entry name" value="LRR_dom_sf"/>
</dbReference>
<reference evidence="3" key="1">
    <citation type="submission" date="2017-02" db="UniProtKB">
        <authorList>
            <consortium name="WormBaseParasite"/>
        </authorList>
    </citation>
    <scope>IDENTIFICATION</scope>
</reference>
<sequence length="216" mass="25276">MDDAWRCVFEMLSTIERIRCERVCRKWRNLLREQWKITTSIDTETACHGIPLHQWSMCIENIIDRCSNRIETFMFGTRANNLKVFPTKVELNENIFEKILLKSPKLRVFQVTNSLVPLISLSMFERMPCSLQVFRLESCVIDVNKPEIVRYSLMQMFERCTSLKEFSITGRGSCYGHLVIDDYLLNEIPASIEKLSISAGDSLKIRDADFVQHLRK</sequence>
<dbReference type="Proteomes" id="UP000036681">
    <property type="component" value="Unplaced"/>
</dbReference>